<dbReference type="AlphaFoldDB" id="A0A0J9TLP5"/>
<gene>
    <name evidence="2" type="ORF">PVNG_02377</name>
</gene>
<dbReference type="CDD" id="cd06257">
    <property type="entry name" value="DnaJ"/>
    <property type="match status" value="1"/>
</dbReference>
<feature type="domain" description="J" evidence="1">
    <location>
        <begin position="3"/>
        <end position="71"/>
    </location>
</feature>
<dbReference type="Proteomes" id="UP000053239">
    <property type="component" value="Unassembled WGS sequence"/>
</dbReference>
<evidence type="ECO:0000259" key="1">
    <source>
        <dbReference type="PROSITE" id="PS50076"/>
    </source>
</evidence>
<dbReference type="EMBL" id="KQ235637">
    <property type="protein sequence ID" value="KMZ96239.1"/>
    <property type="molecule type" value="Genomic_DNA"/>
</dbReference>
<reference evidence="2 3" key="1">
    <citation type="submission" date="2011-09" db="EMBL/GenBank/DDBJ databases">
        <title>The Genome Sequence of Plasmodium vivax North Korean.</title>
        <authorList>
            <consortium name="The Broad Institute Genome Sequencing Platform"/>
            <consortium name="The Broad Institute Genome Sequencing Center for Infectious Disease"/>
            <person name="Neafsey D."/>
            <person name="Carlton J."/>
            <person name="Barnwell J."/>
            <person name="Collins W."/>
            <person name="Escalante A."/>
            <person name="Mullikin J."/>
            <person name="Saul A."/>
            <person name="Guigo R."/>
            <person name="Camara F."/>
            <person name="Young S.K."/>
            <person name="Zeng Q."/>
            <person name="Gargeya S."/>
            <person name="Fitzgerald M."/>
            <person name="Haas B."/>
            <person name="Abouelleil A."/>
            <person name="Alvarado L."/>
            <person name="Arachchi H.M."/>
            <person name="Berlin A."/>
            <person name="Brown A."/>
            <person name="Chapman S.B."/>
            <person name="Chen Z."/>
            <person name="Dunbar C."/>
            <person name="Freedman E."/>
            <person name="Gearin G."/>
            <person name="Gellesch M."/>
            <person name="Goldberg J."/>
            <person name="Griggs A."/>
            <person name="Gujja S."/>
            <person name="Heiman D."/>
            <person name="Howarth C."/>
            <person name="Larson L."/>
            <person name="Lui A."/>
            <person name="MacDonald P.J.P."/>
            <person name="Montmayeur A."/>
            <person name="Murphy C."/>
            <person name="Neiman D."/>
            <person name="Pearson M."/>
            <person name="Priest M."/>
            <person name="Roberts A."/>
            <person name="Saif S."/>
            <person name="Shea T."/>
            <person name="Shenoy N."/>
            <person name="Sisk P."/>
            <person name="Stolte C."/>
            <person name="Sykes S."/>
            <person name="Wortman J."/>
            <person name="Nusbaum C."/>
            <person name="Birren B."/>
        </authorList>
    </citation>
    <scope>NUCLEOTIDE SEQUENCE [LARGE SCALE GENOMIC DNA]</scope>
    <source>
        <strain evidence="2 3">North Korean</strain>
    </source>
</reference>
<evidence type="ECO:0000313" key="2">
    <source>
        <dbReference type="EMBL" id="KMZ96239.1"/>
    </source>
</evidence>
<proteinExistence type="predicted"/>
<evidence type="ECO:0000313" key="3">
    <source>
        <dbReference type="Proteomes" id="UP000053239"/>
    </source>
</evidence>
<dbReference type="SUPFAM" id="SSF46565">
    <property type="entry name" value="Chaperone J-domain"/>
    <property type="match status" value="1"/>
</dbReference>
<accession>A0A0J9TLP5</accession>
<organism evidence="2 3">
    <name type="scientific">Plasmodium vivax North Korean</name>
    <dbReference type="NCBI Taxonomy" id="1035514"/>
    <lineage>
        <taxon>Eukaryota</taxon>
        <taxon>Sar</taxon>
        <taxon>Alveolata</taxon>
        <taxon>Apicomplexa</taxon>
        <taxon>Aconoidasida</taxon>
        <taxon>Haemosporida</taxon>
        <taxon>Plasmodiidae</taxon>
        <taxon>Plasmodium</taxon>
        <taxon>Plasmodium (Plasmodium)</taxon>
    </lineage>
</organism>
<name>A0A0J9TLP5_PLAVI</name>
<dbReference type="Gene3D" id="1.10.287.110">
    <property type="entry name" value="DnaJ domain"/>
    <property type="match status" value="1"/>
</dbReference>
<dbReference type="InterPro" id="IPR001623">
    <property type="entry name" value="DnaJ_domain"/>
</dbReference>
<protein>
    <recommendedName>
        <fullName evidence="1">J domain-containing protein</fullName>
    </recommendedName>
</protein>
<dbReference type="InterPro" id="IPR036869">
    <property type="entry name" value="J_dom_sf"/>
</dbReference>
<dbReference type="PROSITE" id="PS50076">
    <property type="entry name" value="DNAJ_2"/>
    <property type="match status" value="1"/>
</dbReference>
<sequence length="82" mass="9747">MIEFYKELGLSETATQEEIDKAYEVLKKKYSKTPNKPSAKMIRIERSYQALCSMNEELEFTKNKKYIEGFEPLIRESEEPFQ</sequence>
<dbReference type="PRINTS" id="PR00625">
    <property type="entry name" value="JDOMAIN"/>
</dbReference>